<evidence type="ECO:0000256" key="1">
    <source>
        <dbReference type="ARBA" id="ARBA00022723"/>
    </source>
</evidence>
<evidence type="ECO:0000256" key="4">
    <source>
        <dbReference type="PROSITE-ProRule" id="PRU00175"/>
    </source>
</evidence>
<evidence type="ECO:0000259" key="6">
    <source>
        <dbReference type="PROSITE" id="PS51787"/>
    </source>
</evidence>
<dbReference type="GO" id="GO:0008270">
    <property type="term" value="F:zinc ion binding"/>
    <property type="evidence" value="ECO:0007669"/>
    <property type="project" value="UniProtKB-KW"/>
</dbReference>
<dbReference type="Gene3D" id="1.20.58.1480">
    <property type="match status" value="1"/>
</dbReference>
<evidence type="ECO:0000256" key="2">
    <source>
        <dbReference type="ARBA" id="ARBA00022771"/>
    </source>
</evidence>
<reference evidence="7" key="1">
    <citation type="submission" date="2020-05" db="EMBL/GenBank/DDBJ databases">
        <title>Mycena genomes resolve the evolution of fungal bioluminescence.</title>
        <authorList>
            <person name="Tsai I.J."/>
        </authorList>
    </citation>
    <scope>NUCLEOTIDE SEQUENCE</scope>
    <source>
        <strain evidence="7">171206Taipei</strain>
    </source>
</reference>
<dbReference type="PANTHER" id="PTHR23327">
    <property type="entry name" value="RING FINGER PROTEIN 127"/>
    <property type="match status" value="1"/>
</dbReference>
<dbReference type="InterPro" id="IPR003111">
    <property type="entry name" value="Lon_prtase_N"/>
</dbReference>
<dbReference type="PANTHER" id="PTHR23327:SF42">
    <property type="entry name" value="LON PEPTIDASE N-TERMINAL DOMAIN AND RING FINGER PROTEIN C14F5.10C"/>
    <property type="match status" value="1"/>
</dbReference>
<dbReference type="SUPFAM" id="SSF88697">
    <property type="entry name" value="PUA domain-like"/>
    <property type="match status" value="1"/>
</dbReference>
<evidence type="ECO:0000313" key="8">
    <source>
        <dbReference type="Proteomes" id="UP000636479"/>
    </source>
</evidence>
<evidence type="ECO:0000313" key="7">
    <source>
        <dbReference type="EMBL" id="KAF7312620.1"/>
    </source>
</evidence>
<dbReference type="GeneID" id="59342149"/>
<name>A0A8H6T5T4_9AGAR</name>
<dbReference type="PROSITE" id="PS50089">
    <property type="entry name" value="ZF_RING_2"/>
    <property type="match status" value="1"/>
</dbReference>
<keyword evidence="2 4" id="KW-0863">Zinc-finger</keyword>
<evidence type="ECO:0000256" key="3">
    <source>
        <dbReference type="ARBA" id="ARBA00022833"/>
    </source>
</evidence>
<dbReference type="EMBL" id="JACAZF010000002">
    <property type="protein sequence ID" value="KAF7312620.1"/>
    <property type="molecule type" value="Genomic_DNA"/>
</dbReference>
<dbReference type="SMART" id="SM00464">
    <property type="entry name" value="LON"/>
    <property type="match status" value="1"/>
</dbReference>
<dbReference type="Gene3D" id="2.30.130.40">
    <property type="entry name" value="LON domain-like"/>
    <property type="match status" value="1"/>
</dbReference>
<evidence type="ECO:0000259" key="5">
    <source>
        <dbReference type="PROSITE" id="PS50089"/>
    </source>
</evidence>
<organism evidence="7 8">
    <name type="scientific">Mycena indigotica</name>
    <dbReference type="NCBI Taxonomy" id="2126181"/>
    <lineage>
        <taxon>Eukaryota</taxon>
        <taxon>Fungi</taxon>
        <taxon>Dikarya</taxon>
        <taxon>Basidiomycota</taxon>
        <taxon>Agaricomycotina</taxon>
        <taxon>Agaricomycetes</taxon>
        <taxon>Agaricomycetidae</taxon>
        <taxon>Agaricales</taxon>
        <taxon>Marasmiineae</taxon>
        <taxon>Mycenaceae</taxon>
        <taxon>Mycena</taxon>
    </lineage>
</organism>
<dbReference type="Pfam" id="PF02190">
    <property type="entry name" value="LON_substr_bdg"/>
    <property type="match status" value="1"/>
</dbReference>
<dbReference type="PROSITE" id="PS00518">
    <property type="entry name" value="ZF_RING_1"/>
    <property type="match status" value="1"/>
</dbReference>
<dbReference type="PROSITE" id="PS51787">
    <property type="entry name" value="LON_N"/>
    <property type="match status" value="1"/>
</dbReference>
<dbReference type="OrthoDB" id="264917at2759"/>
<keyword evidence="3" id="KW-0862">Zinc</keyword>
<dbReference type="GO" id="GO:0061630">
    <property type="term" value="F:ubiquitin protein ligase activity"/>
    <property type="evidence" value="ECO:0007669"/>
    <property type="project" value="TreeGrafter"/>
</dbReference>
<dbReference type="SUPFAM" id="SSF57850">
    <property type="entry name" value="RING/U-box"/>
    <property type="match status" value="2"/>
</dbReference>
<feature type="domain" description="RING-type" evidence="5">
    <location>
        <begin position="135"/>
        <end position="171"/>
    </location>
</feature>
<gene>
    <name evidence="7" type="ORF">MIND_00276100</name>
</gene>
<dbReference type="InterPro" id="IPR046336">
    <property type="entry name" value="Lon_prtase_N_sf"/>
</dbReference>
<sequence>MTTIWTGDLQQLLQCPVAGCDETLYQPTTLDCGHTVCKHHVQGHACPVTTCAAEMLDEEIVPRPMRLRIPPGSRMEYEASLSGSGERPHLDLQEPPKVNRTVEDILAFLDEEDDIGDALKPKTIFTSELYAKLTCLSCSKLLYNPITTPCQHTFCAECLRMSLFHGNTCPLRCRSRFGGFEFWEEHPMDSLMQNLLLNFFPDHTAQRDQANEGKKQDSAWTPIFIVSLVLPGQECSFQIFEPRYRLMLRRCLEHTHKSQSSSGFPTMGLMMHDGRANVLRYGCLVEITKVQMVYDGRAYVEVRGTVPFRVVHGESLDGYVVARTKILRDIPASLPSPTPRSRSTHNDKLQIPDLVEICLGFLSLMKRHGHDVVDRITRVHGQPPISNPSLLSFWFARILPLNDFEKAEILAMQNSRDRLDRVIYWISRAAGPELV</sequence>
<comment type="caution">
    <text evidence="7">The sequence shown here is derived from an EMBL/GenBank/DDBJ whole genome shotgun (WGS) entry which is preliminary data.</text>
</comment>
<dbReference type="AlphaFoldDB" id="A0A8H6T5T4"/>
<dbReference type="Pfam" id="PF13923">
    <property type="entry name" value="zf-C3HC4_2"/>
    <property type="match status" value="1"/>
</dbReference>
<feature type="domain" description="Lon N-terminal" evidence="6">
    <location>
        <begin position="218"/>
        <end position="430"/>
    </location>
</feature>
<proteinExistence type="predicted"/>
<dbReference type="SMART" id="SM00184">
    <property type="entry name" value="RING"/>
    <property type="match status" value="2"/>
</dbReference>
<protein>
    <submittedName>
        <fullName evidence="7">RING-type domain-containing protein</fullName>
    </submittedName>
</protein>
<dbReference type="InterPro" id="IPR015947">
    <property type="entry name" value="PUA-like_sf"/>
</dbReference>
<dbReference type="Proteomes" id="UP000636479">
    <property type="component" value="Unassembled WGS sequence"/>
</dbReference>
<dbReference type="InterPro" id="IPR017907">
    <property type="entry name" value="Znf_RING_CS"/>
</dbReference>
<dbReference type="InterPro" id="IPR013083">
    <property type="entry name" value="Znf_RING/FYVE/PHD"/>
</dbReference>
<dbReference type="RefSeq" id="XP_037224728.1">
    <property type="nucleotide sequence ID" value="XM_037359633.1"/>
</dbReference>
<keyword evidence="1" id="KW-0479">Metal-binding</keyword>
<dbReference type="InterPro" id="IPR001841">
    <property type="entry name" value="Znf_RING"/>
</dbReference>
<accession>A0A8H6T5T4</accession>
<dbReference type="Gene3D" id="3.30.40.10">
    <property type="entry name" value="Zinc/RING finger domain, C3HC4 (zinc finger)"/>
    <property type="match status" value="2"/>
</dbReference>
<keyword evidence="8" id="KW-1185">Reference proteome</keyword>